<keyword evidence="1" id="KW-0812">Transmembrane</keyword>
<dbReference type="GO" id="GO:0005739">
    <property type="term" value="C:mitochondrion"/>
    <property type="evidence" value="ECO:0007669"/>
    <property type="project" value="TreeGrafter"/>
</dbReference>
<sequence>MFKVVTSCTKVIVPVRRCFQSSNYTCRLVSIPQKYQTHLQFAARSIGPYIRCLPSWTNVRSCHAKSPELTPREKLKKAAKEYGSVLIAFHVGISLISLGTVYFLISNGVDVQQWIGWMGMSNADESTKIVAGASQFIIAYAIHKSFAPVRISITLVSVPLIVRYLRSKGIMKMK</sequence>
<dbReference type="RefSeq" id="XP_025425004.1">
    <property type="nucleotide sequence ID" value="XM_025569219.1"/>
</dbReference>
<evidence type="ECO:0000259" key="2">
    <source>
        <dbReference type="Pfam" id="PF06916"/>
    </source>
</evidence>
<evidence type="ECO:0000313" key="5">
    <source>
        <dbReference type="RefSeq" id="XP_025425004.1"/>
    </source>
</evidence>
<dbReference type="PANTHER" id="PTHR21377:SF0">
    <property type="entry name" value="PROTEIN FAM210B, MITOCHONDRIAL"/>
    <property type="match status" value="1"/>
</dbReference>
<reference evidence="5" key="2">
    <citation type="submission" date="2025-04" db="UniProtKB">
        <authorList>
            <consortium name="RefSeq"/>
        </authorList>
    </citation>
    <scope>IDENTIFICATION</scope>
    <source>
        <tissue evidence="5">Whole body</tissue>
    </source>
</reference>
<proteinExistence type="predicted"/>
<dbReference type="GeneID" id="112693940"/>
<dbReference type="PANTHER" id="PTHR21377">
    <property type="entry name" value="PROTEIN FAM210B, MITOCHONDRIAL"/>
    <property type="match status" value="1"/>
</dbReference>
<feature type="domain" description="DUF1279" evidence="2">
    <location>
        <begin position="73"/>
        <end position="160"/>
    </location>
</feature>
<name>A0A2S2R351_9HEMI</name>
<feature type="transmembrane region" description="Helical" evidence="1">
    <location>
        <begin position="146"/>
        <end position="165"/>
    </location>
</feature>
<dbReference type="InterPro" id="IPR045866">
    <property type="entry name" value="FAM210A/B-like"/>
</dbReference>
<feature type="transmembrane region" description="Helical" evidence="1">
    <location>
        <begin position="82"/>
        <end position="105"/>
    </location>
</feature>
<dbReference type="InterPro" id="IPR009688">
    <property type="entry name" value="FAM210A/B-like_dom"/>
</dbReference>
<keyword evidence="1" id="KW-1133">Transmembrane helix</keyword>
<dbReference type="AlphaFoldDB" id="A0A2S2R351"/>
<evidence type="ECO:0000256" key="1">
    <source>
        <dbReference type="SAM" id="Phobius"/>
    </source>
</evidence>
<keyword evidence="4" id="KW-1185">Reference proteome</keyword>
<keyword evidence="1" id="KW-0472">Membrane</keyword>
<organism evidence="3">
    <name type="scientific">Sipha flava</name>
    <name type="common">yellow sugarcane aphid</name>
    <dbReference type="NCBI Taxonomy" id="143950"/>
    <lineage>
        <taxon>Eukaryota</taxon>
        <taxon>Metazoa</taxon>
        <taxon>Ecdysozoa</taxon>
        <taxon>Arthropoda</taxon>
        <taxon>Hexapoda</taxon>
        <taxon>Insecta</taxon>
        <taxon>Pterygota</taxon>
        <taxon>Neoptera</taxon>
        <taxon>Paraneoptera</taxon>
        <taxon>Hemiptera</taxon>
        <taxon>Sternorrhyncha</taxon>
        <taxon>Aphidomorpha</taxon>
        <taxon>Aphidoidea</taxon>
        <taxon>Aphididae</taxon>
        <taxon>Sipha</taxon>
    </lineage>
</organism>
<dbReference type="Proteomes" id="UP000694846">
    <property type="component" value="Unplaced"/>
</dbReference>
<reference evidence="3" key="1">
    <citation type="submission" date="2018-04" db="EMBL/GenBank/DDBJ databases">
        <title>Transcriptome assembly of Sipha flava.</title>
        <authorList>
            <person name="Scully E.D."/>
            <person name="Geib S.M."/>
            <person name="Palmer N.A."/>
            <person name="Koch K."/>
            <person name="Bradshaw J."/>
            <person name="Heng-Moss T."/>
            <person name="Sarath G."/>
        </authorList>
    </citation>
    <scope>NUCLEOTIDE SEQUENCE</scope>
</reference>
<gene>
    <name evidence="5" type="primary">LOC112693940</name>
    <name evidence="3" type="ORF">g.1486</name>
</gene>
<dbReference type="OrthoDB" id="424302at2759"/>
<dbReference type="EMBL" id="GGMS01015233">
    <property type="protein sequence ID" value="MBY84436.1"/>
    <property type="molecule type" value="Transcribed_RNA"/>
</dbReference>
<accession>A0A2S2R351</accession>
<dbReference type="Pfam" id="PF06916">
    <property type="entry name" value="FAM210A-B_dom"/>
    <property type="match status" value="1"/>
</dbReference>
<protein>
    <submittedName>
        <fullName evidence="5">Protein FAM210B, mitochondrial-like</fullName>
    </submittedName>
</protein>
<evidence type="ECO:0000313" key="3">
    <source>
        <dbReference type="EMBL" id="MBY84436.1"/>
    </source>
</evidence>
<evidence type="ECO:0000313" key="4">
    <source>
        <dbReference type="Proteomes" id="UP000694846"/>
    </source>
</evidence>